<keyword evidence="7 14" id="KW-0694">RNA-binding</keyword>
<accession>A0A1Q3G0T7</accession>
<feature type="region of interest" description="Disordered" evidence="15">
    <location>
        <begin position="570"/>
        <end position="741"/>
    </location>
</feature>
<dbReference type="PANTHER" id="PTHR45814">
    <property type="entry name" value="HISTONE-LYSINE N-METHYLTRANSFERASE SETD1"/>
    <property type="match status" value="1"/>
</dbReference>
<dbReference type="Pfam" id="PF11764">
    <property type="entry name" value="N-SET"/>
    <property type="match status" value="1"/>
</dbReference>
<dbReference type="SMART" id="SM00360">
    <property type="entry name" value="RRM"/>
    <property type="match status" value="1"/>
</dbReference>
<keyword evidence="8" id="KW-0805">Transcription regulation</keyword>
<feature type="compositionally biased region" description="Basic and acidic residues" evidence="15">
    <location>
        <begin position="1153"/>
        <end position="1170"/>
    </location>
</feature>
<evidence type="ECO:0000256" key="2">
    <source>
        <dbReference type="ARBA" id="ARBA00012182"/>
    </source>
</evidence>
<feature type="compositionally biased region" description="Pro residues" evidence="15">
    <location>
        <begin position="215"/>
        <end position="232"/>
    </location>
</feature>
<feature type="compositionally biased region" description="Pro residues" evidence="15">
    <location>
        <begin position="520"/>
        <end position="534"/>
    </location>
</feature>
<evidence type="ECO:0000256" key="14">
    <source>
        <dbReference type="PROSITE-ProRule" id="PRU00176"/>
    </source>
</evidence>
<feature type="region of interest" description="Disordered" evidence="15">
    <location>
        <begin position="912"/>
        <end position="1184"/>
    </location>
</feature>
<dbReference type="PANTHER" id="PTHR45814:SF2">
    <property type="entry name" value="HISTONE-LYSINE N-METHYLTRANSFERASE SETD1"/>
    <property type="match status" value="1"/>
</dbReference>
<feature type="compositionally biased region" description="Polar residues" evidence="15">
    <location>
        <begin position="672"/>
        <end position="682"/>
    </location>
</feature>
<evidence type="ECO:0000256" key="8">
    <source>
        <dbReference type="ARBA" id="ARBA00023015"/>
    </source>
</evidence>
<evidence type="ECO:0000256" key="1">
    <source>
        <dbReference type="ARBA" id="ARBA00004123"/>
    </source>
</evidence>
<dbReference type="InterPro" id="IPR024657">
    <property type="entry name" value="COMPASS_Set1_N-SET"/>
</dbReference>
<feature type="compositionally biased region" description="Polar residues" evidence="15">
    <location>
        <begin position="1229"/>
        <end position="1245"/>
    </location>
</feature>
<evidence type="ECO:0000256" key="10">
    <source>
        <dbReference type="ARBA" id="ARBA00023242"/>
    </source>
</evidence>
<dbReference type="Gene3D" id="2.170.270.10">
    <property type="entry name" value="SET domain"/>
    <property type="match status" value="1"/>
</dbReference>
<feature type="compositionally biased region" description="Basic and acidic residues" evidence="15">
    <location>
        <begin position="587"/>
        <end position="610"/>
    </location>
</feature>
<feature type="compositionally biased region" description="Low complexity" evidence="15">
    <location>
        <begin position="1379"/>
        <end position="1423"/>
    </location>
</feature>
<feature type="compositionally biased region" description="Pro residues" evidence="15">
    <location>
        <begin position="1141"/>
        <end position="1152"/>
    </location>
</feature>
<dbReference type="InterPro" id="IPR044570">
    <property type="entry name" value="Set1-like"/>
</dbReference>
<dbReference type="SMART" id="SM00508">
    <property type="entry name" value="PostSET"/>
    <property type="match status" value="1"/>
</dbReference>
<dbReference type="CDD" id="cd12304">
    <property type="entry name" value="RRM_Set1"/>
    <property type="match status" value="1"/>
</dbReference>
<dbReference type="InterPro" id="IPR037841">
    <property type="entry name" value="SET_SETD1A/B"/>
</dbReference>
<dbReference type="SUPFAM" id="SSF82199">
    <property type="entry name" value="SET domain"/>
    <property type="match status" value="1"/>
</dbReference>
<dbReference type="CDD" id="cd19169">
    <property type="entry name" value="SET_SETD1"/>
    <property type="match status" value="1"/>
</dbReference>
<evidence type="ECO:0000256" key="11">
    <source>
        <dbReference type="ARBA" id="ARBA00047571"/>
    </source>
</evidence>
<feature type="compositionally biased region" description="Low complexity" evidence="15">
    <location>
        <begin position="442"/>
        <end position="463"/>
    </location>
</feature>
<feature type="compositionally biased region" description="Basic and acidic residues" evidence="15">
    <location>
        <begin position="661"/>
        <end position="671"/>
    </location>
</feature>
<dbReference type="GO" id="GO:0032259">
    <property type="term" value="P:methylation"/>
    <property type="evidence" value="ECO:0007669"/>
    <property type="project" value="UniProtKB-KW"/>
</dbReference>
<evidence type="ECO:0000256" key="3">
    <source>
        <dbReference type="ARBA" id="ARBA00022603"/>
    </source>
</evidence>
<feature type="region of interest" description="Disordered" evidence="15">
    <location>
        <begin position="786"/>
        <end position="808"/>
    </location>
</feature>
<comment type="subcellular location">
    <subcellularLocation>
        <location evidence="1">Nucleus</location>
    </subcellularLocation>
</comment>
<dbReference type="FunFam" id="2.170.270.10:FF:000010">
    <property type="entry name" value="Histone-lysine N-methyltransferase"/>
    <property type="match status" value="1"/>
</dbReference>
<feature type="compositionally biased region" description="Pro residues" evidence="15">
    <location>
        <begin position="1323"/>
        <end position="1338"/>
    </location>
</feature>
<feature type="compositionally biased region" description="Low complexity" evidence="15">
    <location>
        <begin position="975"/>
        <end position="984"/>
    </location>
</feature>
<dbReference type="InterPro" id="IPR046341">
    <property type="entry name" value="SET_dom_sf"/>
</dbReference>
<feature type="compositionally biased region" description="Gly residues" evidence="15">
    <location>
        <begin position="432"/>
        <end position="441"/>
    </location>
</feature>
<dbReference type="SMART" id="SM01291">
    <property type="entry name" value="N-SET"/>
    <property type="match status" value="1"/>
</dbReference>
<feature type="region of interest" description="Disordered" evidence="15">
    <location>
        <begin position="1"/>
        <end position="38"/>
    </location>
</feature>
<keyword evidence="10" id="KW-0539">Nucleus</keyword>
<dbReference type="InterPro" id="IPR001214">
    <property type="entry name" value="SET_dom"/>
</dbReference>
<evidence type="ECO:0000313" key="19">
    <source>
        <dbReference type="EMBL" id="JAV33415.1"/>
    </source>
</evidence>
<feature type="compositionally biased region" description="Low complexity" evidence="15">
    <location>
        <begin position="1283"/>
        <end position="1293"/>
    </location>
</feature>
<dbReference type="PROSITE" id="PS50102">
    <property type="entry name" value="RRM"/>
    <property type="match status" value="1"/>
</dbReference>
<comment type="catalytic activity">
    <reaction evidence="13">
        <text>N(6),N(6)-dimethyl-L-lysyl(4)-[histone H3] + S-adenosyl-L-methionine = N(6),N(6),N(6)-trimethyl-L-lysyl(4)-[histone H3] + S-adenosyl-L-homocysteine + H(+)</text>
        <dbReference type="Rhea" id="RHEA:60272"/>
        <dbReference type="Rhea" id="RHEA-COMP:15537"/>
        <dbReference type="Rhea" id="RHEA-COMP:15540"/>
        <dbReference type="ChEBI" id="CHEBI:15378"/>
        <dbReference type="ChEBI" id="CHEBI:57856"/>
        <dbReference type="ChEBI" id="CHEBI:59789"/>
        <dbReference type="ChEBI" id="CHEBI:61961"/>
        <dbReference type="ChEBI" id="CHEBI:61976"/>
    </reaction>
</comment>
<evidence type="ECO:0000256" key="13">
    <source>
        <dbReference type="ARBA" id="ARBA00049129"/>
    </source>
</evidence>
<sequence>MNGSADGKSSSSSSSSSSGGAGGGGSSHHQQQKAPRNYKLIADPFLHKGVPKIYRYDGVVPGDPAYPPVVPRDPRNPLARIRSSRLDAMELVLPRFKIDQHYIGEPPAIEITITNLNDNIDKPFLADLLAKCGTYTELYIYYHPTTHKHLGLARIVFENVRSARLCVERLNGTSVMGKVLNVFKDPFGEDCKRLLEEKTSEKKKPPPVAAAAAPAAPPPPPPPQPAPEPPAPRHSSSYAKSEPRSSSHYGSRGTHRTELQLNDEDNWDDPAPAKKAPPAPPVVVVAKGGLADEDMWDAGEFSGSGGNSQDSSYYKESKYPAKSSSHYDVRSDEDSRGKSDRYYDRGRDKDKERDRGRKGYNQRDDRYSRVQDRGDDRGGRRGGGDWDRGRDVDDRRRSGDRYGRGDRDGRRKGSGGGYWESGDSRGYTSEMGYGGGGGSSGRYGSSYDQYYGYAASSDYGHYGYPPPMPADGYAGSSSWAPPPPTEEKPKPPPPPASSKSGPSLAALDDCDMWDDGESSKPPPPKPPSTPPPIPTDTKDDPAVTAGEDENSGSALDLDTRIALMFKDKTFGAAPFLQLSDGEEEEKREEGEMADDSRDGSIKTEVKREDVSSPVTEVDVKVKKESVKLEPPKEEGASDISSSEDEILAKESPPPKPPSKPYMEDIIKRDNDQMSLSSLSSNDGKVDDTGAPPLPPEPAPDAPPPPESVAPYVYPPGIGPGMGYPPAPPGTDPSYYYSQSYSQSSYEQYQSGYYQNSYMQTPYVPGLPGTYSYPAYYSGKRNAYDEDDRYHRSYSSSERTREREQRKKHNRYEEAITAVIDRVTAELKQILKKDFNKKMIENTAYKKYEAWWDEEEAKNKGKDKIGVLSEITPLATAKLDKAPDINQLLNQTYDNLDSNSSYIGLGLRATIPKMPSFRRIRKQPSPVPQDEDSRRSDQEDMVHGSDSEKETDTTNRPKTPPPSGSSADTGGRAEVSRTLSSSSVPRSEKRKASVSSFFTSSSEEESSASESEDSTDSGSGGLSDVEMSYANKKQQQQPSQQSGTGSREKRDKRIYSDSDSEEETPEQQQQSTSKFPLPTSSAGSRNKTKIYSDSDSDSEVSKPPPREVLPPVSTEKARSKSPEPVLPLEQLCEALSPDVPDESPPTPQQPPRTPGRESPKKSTYEFDRMYSDSEEEREYQEKRRRKAEYLEQIEREFQEEQLRLAQEREEAAKAAAEAPAPEPVAKKSPVKSQAKNNRKNAATPSVNLLEKAPSPSDPITPLTSQLPPTPGAGLLDSYKDPMVAAVAASASQPASKKKKPEKAPKAKAKGGGKKAKETNGVQAPPVPEVPPPEVPPLEPLPMVQPVIPPRVAALGGSATPQLSSSDDFFSADEEARRAAKASPASSDGGSSQASQVALDHCYSLPPSASPSSSSPHPQSDSSVPVAAKSVNKYAPTSSEALAHDHGYTNNDDRVGAGQETPTPAVPMEIQPTEVAQVAPAPRSAGRPKKDPNAPKAKYKRKQDKVATAAAAAATLQSFAAAATSSQQALLPQYGAGQPQLSTFMPVPKYHERDIRSQMTILYDFLTRGIDAEDIQYIRQSYELLLGDDTNNYWLNATHWVDHCTTDRSFLPPPPKKRKKDKETVWDIKQHSTGSARTQGFYKIDPREKAKYKYHHLRGTAAENHLKNIETAKAVTKMQGLSREARSNQRRLLTAFGASTESELLKFNQLKFRKKQLKFAKSAIHDWGLFAMEPIAADEMVIEYVGQMVRPSVADLRETKYEAIGIGSSYLFRIDMETIIDATKCGNLARFINHSCNPNCYAKVITIESEKKIVIYSKQPIGVNEEITYDYKFPLEDEKIPCLCGAPGCRGTLN</sequence>
<dbReference type="InterPro" id="IPR012677">
    <property type="entry name" value="Nucleotide-bd_a/b_plait_sf"/>
</dbReference>
<keyword evidence="5" id="KW-0949">S-adenosyl-L-methionine</keyword>
<dbReference type="SUPFAM" id="SSF54928">
    <property type="entry name" value="RNA-binding domain, RBD"/>
    <property type="match status" value="1"/>
</dbReference>
<feature type="compositionally biased region" description="Polar residues" evidence="15">
    <location>
        <begin position="1077"/>
        <end position="1092"/>
    </location>
</feature>
<feature type="compositionally biased region" description="Basic and acidic residues" evidence="15">
    <location>
        <begin position="930"/>
        <end position="954"/>
    </location>
</feature>
<feature type="compositionally biased region" description="Basic and acidic residues" evidence="15">
    <location>
        <begin position="1440"/>
        <end position="1453"/>
    </location>
</feature>
<evidence type="ECO:0000256" key="5">
    <source>
        <dbReference type="ARBA" id="ARBA00022691"/>
    </source>
</evidence>
<feature type="compositionally biased region" description="Acidic residues" evidence="15">
    <location>
        <begin position="1001"/>
        <end position="1014"/>
    </location>
</feature>
<feature type="domain" description="SET" evidence="17">
    <location>
        <begin position="1713"/>
        <end position="1830"/>
    </location>
</feature>
<dbReference type="PROSITE" id="PS50868">
    <property type="entry name" value="POST_SET"/>
    <property type="match status" value="1"/>
</dbReference>
<feature type="compositionally biased region" description="Low complexity" evidence="15">
    <location>
        <begin position="1"/>
        <end position="18"/>
    </location>
</feature>
<feature type="compositionally biased region" description="Polar residues" evidence="15">
    <location>
        <begin position="234"/>
        <end position="249"/>
    </location>
</feature>
<dbReference type="Pfam" id="PF00856">
    <property type="entry name" value="SET"/>
    <property type="match status" value="1"/>
</dbReference>
<evidence type="ECO:0000259" key="16">
    <source>
        <dbReference type="PROSITE" id="PS50102"/>
    </source>
</evidence>
<evidence type="ECO:0000256" key="15">
    <source>
        <dbReference type="SAM" id="MobiDB-lite"/>
    </source>
</evidence>
<evidence type="ECO:0000256" key="4">
    <source>
        <dbReference type="ARBA" id="ARBA00022679"/>
    </source>
</evidence>
<keyword evidence="6" id="KW-0156">Chromatin regulator</keyword>
<organism evidence="19">
    <name type="scientific">Culex tarsalis</name>
    <name type="common">Encephalitis mosquito</name>
    <dbReference type="NCBI Taxonomy" id="7177"/>
    <lineage>
        <taxon>Eukaryota</taxon>
        <taxon>Metazoa</taxon>
        <taxon>Ecdysozoa</taxon>
        <taxon>Arthropoda</taxon>
        <taxon>Hexapoda</taxon>
        <taxon>Insecta</taxon>
        <taxon>Pterygota</taxon>
        <taxon>Neoptera</taxon>
        <taxon>Endopterygota</taxon>
        <taxon>Diptera</taxon>
        <taxon>Nematocera</taxon>
        <taxon>Culicoidea</taxon>
        <taxon>Culicidae</taxon>
        <taxon>Culicinae</taxon>
        <taxon>Culicini</taxon>
        <taxon>Culex</taxon>
        <taxon>Culex</taxon>
    </lineage>
</organism>
<feature type="compositionally biased region" description="Basic and acidic residues" evidence="15">
    <location>
        <begin position="1045"/>
        <end position="1055"/>
    </location>
</feature>
<feature type="domain" description="Post-SET" evidence="18">
    <location>
        <begin position="1836"/>
        <end position="1852"/>
    </location>
</feature>
<comment type="catalytic activity">
    <reaction evidence="12">
        <text>N(6)-methyl-L-lysyl(4)-[histone H3] + S-adenosyl-L-methionine = N(6),N(6)-dimethyl-L-lysyl(4)-[histone H3] + S-adenosyl-L-homocysteine + H(+)</text>
        <dbReference type="Rhea" id="RHEA:60268"/>
        <dbReference type="Rhea" id="RHEA-COMP:15540"/>
        <dbReference type="Rhea" id="RHEA-COMP:15543"/>
        <dbReference type="ChEBI" id="CHEBI:15378"/>
        <dbReference type="ChEBI" id="CHEBI:57856"/>
        <dbReference type="ChEBI" id="CHEBI:59789"/>
        <dbReference type="ChEBI" id="CHEBI:61929"/>
        <dbReference type="ChEBI" id="CHEBI:61976"/>
    </reaction>
</comment>
<evidence type="ECO:0000259" key="18">
    <source>
        <dbReference type="PROSITE" id="PS50868"/>
    </source>
</evidence>
<dbReference type="InterPro" id="IPR000504">
    <property type="entry name" value="RRM_dom"/>
</dbReference>
<dbReference type="InterPro" id="IPR003616">
    <property type="entry name" value="Post-SET_dom"/>
</dbReference>
<feature type="compositionally biased region" description="Basic residues" evidence="15">
    <location>
        <begin position="1294"/>
        <end position="1312"/>
    </location>
</feature>
<dbReference type="InterPro" id="IPR035979">
    <property type="entry name" value="RBD_domain_sf"/>
</dbReference>
<dbReference type="PROSITE" id="PS50280">
    <property type="entry name" value="SET"/>
    <property type="match status" value="1"/>
</dbReference>
<keyword evidence="3 19" id="KW-0489">Methyltransferase</keyword>
<keyword evidence="9" id="KW-0804">Transcription</keyword>
<feature type="compositionally biased region" description="Pro residues" evidence="15">
    <location>
        <begin position="691"/>
        <end position="730"/>
    </location>
</feature>
<dbReference type="EC" id="2.1.1.354" evidence="2"/>
<keyword evidence="4 19" id="KW-0808">Transferase</keyword>
<evidence type="ECO:0000256" key="6">
    <source>
        <dbReference type="ARBA" id="ARBA00022853"/>
    </source>
</evidence>
<reference evidence="19" key="1">
    <citation type="submission" date="2017-01" db="EMBL/GenBank/DDBJ databases">
        <title>A deep insight into the sialotranscriptome of adult male and female Cluex tarsalis mosquitoes.</title>
        <authorList>
            <person name="Ribeiro J.M."/>
            <person name="Moreira F."/>
            <person name="Bernard K.A."/>
            <person name="Calvo E."/>
        </authorList>
    </citation>
    <scope>NUCLEOTIDE SEQUENCE</scope>
    <source>
        <strain evidence="19">Kern County</strain>
        <tissue evidence="19">Salivary glands</tissue>
    </source>
</reference>
<feature type="compositionally biased region" description="Basic and acidic residues" evidence="15">
    <location>
        <begin position="617"/>
        <end position="635"/>
    </location>
</feature>
<feature type="compositionally biased region" description="Basic and acidic residues" evidence="15">
    <location>
        <begin position="313"/>
        <end position="411"/>
    </location>
</feature>
<feature type="region of interest" description="Disordered" evidence="15">
    <location>
        <begin position="1200"/>
        <end position="1501"/>
    </location>
</feature>
<feature type="region of interest" description="Disordered" evidence="15">
    <location>
        <begin position="198"/>
        <end position="556"/>
    </location>
</feature>
<evidence type="ECO:0000259" key="17">
    <source>
        <dbReference type="PROSITE" id="PS50280"/>
    </source>
</evidence>
<name>A0A1Q3G0T7_CULTA</name>
<dbReference type="SMART" id="SM00317">
    <property type="entry name" value="SET"/>
    <property type="match status" value="1"/>
</dbReference>
<feature type="compositionally biased region" description="Basic and acidic residues" evidence="15">
    <location>
        <begin position="1200"/>
        <end position="1211"/>
    </location>
</feature>
<dbReference type="EMBL" id="GFDL01001630">
    <property type="protein sequence ID" value="JAV33415.1"/>
    <property type="molecule type" value="Transcribed_RNA"/>
</dbReference>
<evidence type="ECO:0000256" key="12">
    <source>
        <dbReference type="ARBA" id="ARBA00047583"/>
    </source>
</evidence>
<dbReference type="GO" id="GO:0003723">
    <property type="term" value="F:RNA binding"/>
    <property type="evidence" value="ECO:0007669"/>
    <property type="project" value="UniProtKB-UniRule"/>
</dbReference>
<dbReference type="Gene3D" id="3.30.70.330">
    <property type="match status" value="1"/>
</dbReference>
<comment type="catalytic activity">
    <reaction evidence="11">
        <text>L-lysyl(4)-[histone H3] + 3 S-adenosyl-L-methionine = N(6),N(6),N(6)-trimethyl-L-lysyl(4)-[histone H3] + 3 S-adenosyl-L-homocysteine + 3 H(+)</text>
        <dbReference type="Rhea" id="RHEA:60260"/>
        <dbReference type="Rhea" id="RHEA-COMP:15537"/>
        <dbReference type="Rhea" id="RHEA-COMP:15547"/>
        <dbReference type="ChEBI" id="CHEBI:15378"/>
        <dbReference type="ChEBI" id="CHEBI:29969"/>
        <dbReference type="ChEBI" id="CHEBI:57856"/>
        <dbReference type="ChEBI" id="CHEBI:59789"/>
        <dbReference type="ChEBI" id="CHEBI:61961"/>
        <dbReference type="EC" id="2.1.1.354"/>
    </reaction>
</comment>
<dbReference type="GO" id="GO:0048188">
    <property type="term" value="C:Set1C/COMPASS complex"/>
    <property type="evidence" value="ECO:0007669"/>
    <property type="project" value="InterPro"/>
</dbReference>
<evidence type="ECO:0000256" key="7">
    <source>
        <dbReference type="ARBA" id="ARBA00022884"/>
    </source>
</evidence>
<feature type="domain" description="RRM" evidence="16">
    <location>
        <begin position="109"/>
        <end position="182"/>
    </location>
</feature>
<protein>
    <recommendedName>
        <fullName evidence="2">[histone H3]-lysine(4) N-trimethyltransferase</fullName>
        <ecNumber evidence="2">2.1.1.354</ecNumber>
    </recommendedName>
</protein>
<evidence type="ECO:0000256" key="9">
    <source>
        <dbReference type="ARBA" id="ARBA00023163"/>
    </source>
</evidence>
<dbReference type="Pfam" id="PF00076">
    <property type="entry name" value="RRM_1"/>
    <property type="match status" value="1"/>
</dbReference>
<feature type="compositionally biased region" description="Low complexity" evidence="15">
    <location>
        <begin position="497"/>
        <end position="506"/>
    </location>
</feature>
<dbReference type="GO" id="GO:0140999">
    <property type="term" value="F:histone H3K4 trimethyltransferase activity"/>
    <property type="evidence" value="ECO:0007669"/>
    <property type="project" value="UniProtKB-EC"/>
</dbReference>
<proteinExistence type="predicted"/>